<keyword evidence="11 13" id="KW-0472">Membrane</keyword>
<dbReference type="InterPro" id="IPR036890">
    <property type="entry name" value="HATPase_C_sf"/>
</dbReference>
<evidence type="ECO:0000313" key="17">
    <source>
        <dbReference type="Proteomes" id="UP000273119"/>
    </source>
</evidence>
<dbReference type="InterPro" id="IPR003661">
    <property type="entry name" value="HisK_dim/P_dom"/>
</dbReference>
<evidence type="ECO:0000256" key="3">
    <source>
        <dbReference type="ARBA" id="ARBA00004236"/>
    </source>
</evidence>
<dbReference type="InterPro" id="IPR003594">
    <property type="entry name" value="HATPase_dom"/>
</dbReference>
<feature type="transmembrane region" description="Helical" evidence="13">
    <location>
        <begin position="30"/>
        <end position="52"/>
    </location>
</feature>
<dbReference type="Gene3D" id="3.30.565.10">
    <property type="entry name" value="Histidine kinase-like ATPase, C-terminal domain"/>
    <property type="match status" value="1"/>
</dbReference>
<dbReference type="PANTHER" id="PTHR45436">
    <property type="entry name" value="SENSOR HISTIDINE KINASE YKOH"/>
    <property type="match status" value="1"/>
</dbReference>
<feature type="region of interest" description="Disordered" evidence="12">
    <location>
        <begin position="1"/>
        <end position="21"/>
    </location>
</feature>
<name>A0A496PLH4_9MICC</name>
<keyword evidence="9 13" id="KW-1133">Transmembrane helix</keyword>
<gene>
    <name evidence="16" type="ORF">DWQ67_00470</name>
</gene>
<accession>A0A496PLH4</accession>
<evidence type="ECO:0000256" key="1">
    <source>
        <dbReference type="ARBA" id="ARBA00000085"/>
    </source>
</evidence>
<dbReference type="Pfam" id="PF02518">
    <property type="entry name" value="HATPase_c"/>
    <property type="match status" value="1"/>
</dbReference>
<dbReference type="GO" id="GO:0000155">
    <property type="term" value="F:phosphorelay sensor kinase activity"/>
    <property type="evidence" value="ECO:0007669"/>
    <property type="project" value="InterPro"/>
</dbReference>
<protein>
    <recommendedName>
        <fullName evidence="4">histidine kinase</fullName>
        <ecNumber evidence="4">2.7.13.3</ecNumber>
    </recommendedName>
</protein>
<evidence type="ECO:0000313" key="16">
    <source>
        <dbReference type="EMBL" id="RKW71370.1"/>
    </source>
</evidence>
<evidence type="ECO:0000256" key="12">
    <source>
        <dbReference type="SAM" id="MobiDB-lite"/>
    </source>
</evidence>
<evidence type="ECO:0000256" key="7">
    <source>
        <dbReference type="ARBA" id="ARBA00022692"/>
    </source>
</evidence>
<dbReference type="SMART" id="SM00387">
    <property type="entry name" value="HATPase_c"/>
    <property type="match status" value="1"/>
</dbReference>
<comment type="subcellular location">
    <subcellularLocation>
        <location evidence="3">Cell membrane</location>
    </subcellularLocation>
    <subcellularLocation>
        <location evidence="2">Membrane</location>
        <topology evidence="2">Multi-pass membrane protein</topology>
    </subcellularLocation>
</comment>
<dbReference type="Proteomes" id="UP000273119">
    <property type="component" value="Unassembled WGS sequence"/>
</dbReference>
<feature type="domain" description="HAMP" evidence="15">
    <location>
        <begin position="259"/>
        <end position="311"/>
    </location>
</feature>
<dbReference type="Gene3D" id="1.10.287.130">
    <property type="match status" value="1"/>
</dbReference>
<evidence type="ECO:0000256" key="5">
    <source>
        <dbReference type="ARBA" id="ARBA00022553"/>
    </source>
</evidence>
<feature type="transmembrane region" description="Helical" evidence="13">
    <location>
        <begin position="236"/>
        <end position="258"/>
    </location>
</feature>
<dbReference type="SUPFAM" id="SSF55874">
    <property type="entry name" value="ATPase domain of HSP90 chaperone/DNA topoisomerase II/histidine kinase"/>
    <property type="match status" value="1"/>
</dbReference>
<evidence type="ECO:0000256" key="10">
    <source>
        <dbReference type="ARBA" id="ARBA00023012"/>
    </source>
</evidence>
<dbReference type="Pfam" id="PF00512">
    <property type="entry name" value="HisKA"/>
    <property type="match status" value="1"/>
</dbReference>
<feature type="domain" description="Histidine kinase" evidence="14">
    <location>
        <begin position="319"/>
        <end position="527"/>
    </location>
</feature>
<evidence type="ECO:0000259" key="15">
    <source>
        <dbReference type="PROSITE" id="PS50885"/>
    </source>
</evidence>
<keyword evidence="17" id="KW-1185">Reference proteome</keyword>
<evidence type="ECO:0000256" key="4">
    <source>
        <dbReference type="ARBA" id="ARBA00012438"/>
    </source>
</evidence>
<dbReference type="AlphaFoldDB" id="A0A496PLH4"/>
<feature type="compositionally biased region" description="Low complexity" evidence="12">
    <location>
        <begin position="1"/>
        <end position="17"/>
    </location>
</feature>
<keyword evidence="5" id="KW-0597">Phosphoprotein</keyword>
<dbReference type="SUPFAM" id="SSF47384">
    <property type="entry name" value="Homodimeric domain of signal transducing histidine kinase"/>
    <property type="match status" value="1"/>
</dbReference>
<dbReference type="PROSITE" id="PS50109">
    <property type="entry name" value="HIS_KIN"/>
    <property type="match status" value="1"/>
</dbReference>
<dbReference type="InterPro" id="IPR050428">
    <property type="entry name" value="TCS_sensor_his_kinase"/>
</dbReference>
<dbReference type="EC" id="2.7.13.3" evidence="4"/>
<evidence type="ECO:0000256" key="8">
    <source>
        <dbReference type="ARBA" id="ARBA00022777"/>
    </source>
</evidence>
<proteinExistence type="predicted"/>
<feature type="region of interest" description="Disordered" evidence="12">
    <location>
        <begin position="517"/>
        <end position="551"/>
    </location>
</feature>
<dbReference type="SMART" id="SM00388">
    <property type="entry name" value="HisKA"/>
    <property type="match status" value="1"/>
</dbReference>
<dbReference type="CDD" id="cd06225">
    <property type="entry name" value="HAMP"/>
    <property type="match status" value="1"/>
</dbReference>
<dbReference type="Gene3D" id="6.10.340.10">
    <property type="match status" value="1"/>
</dbReference>
<dbReference type="CDD" id="cd00082">
    <property type="entry name" value="HisKA"/>
    <property type="match status" value="1"/>
</dbReference>
<dbReference type="InterPro" id="IPR005467">
    <property type="entry name" value="His_kinase_dom"/>
</dbReference>
<dbReference type="SMART" id="SM00304">
    <property type="entry name" value="HAMP"/>
    <property type="match status" value="1"/>
</dbReference>
<evidence type="ECO:0000256" key="6">
    <source>
        <dbReference type="ARBA" id="ARBA00022679"/>
    </source>
</evidence>
<reference evidence="16 17" key="1">
    <citation type="submission" date="2018-07" db="EMBL/GenBank/DDBJ databases">
        <title>Arthrobacter sp. nov., isolated from raw cow's milk with high bacterial count.</title>
        <authorList>
            <person name="Hahne J."/>
            <person name="Isele D."/>
            <person name="Lipski A."/>
        </authorList>
    </citation>
    <scope>NUCLEOTIDE SEQUENCE [LARGE SCALE GENOMIC DNA]</scope>
    <source>
        <strain evidence="16 17">JZ R-183</strain>
    </source>
</reference>
<dbReference type="InterPro" id="IPR003660">
    <property type="entry name" value="HAMP_dom"/>
</dbReference>
<dbReference type="Pfam" id="PF00672">
    <property type="entry name" value="HAMP"/>
    <property type="match status" value="1"/>
</dbReference>
<dbReference type="EMBL" id="QQXL01000001">
    <property type="protein sequence ID" value="RKW71370.1"/>
    <property type="molecule type" value="Genomic_DNA"/>
</dbReference>
<feature type="region of interest" description="Disordered" evidence="12">
    <location>
        <begin position="75"/>
        <end position="126"/>
    </location>
</feature>
<dbReference type="PROSITE" id="PS50885">
    <property type="entry name" value="HAMP"/>
    <property type="match status" value="1"/>
</dbReference>
<dbReference type="InterPro" id="IPR004358">
    <property type="entry name" value="Sig_transdc_His_kin-like_C"/>
</dbReference>
<keyword evidence="6" id="KW-0808">Transferase</keyword>
<evidence type="ECO:0000259" key="14">
    <source>
        <dbReference type="PROSITE" id="PS50109"/>
    </source>
</evidence>
<organism evidence="16 17">
    <name type="scientific">Galactobacter caseinivorans</name>
    <dbReference type="NCBI Taxonomy" id="2676123"/>
    <lineage>
        <taxon>Bacteria</taxon>
        <taxon>Bacillati</taxon>
        <taxon>Actinomycetota</taxon>
        <taxon>Actinomycetes</taxon>
        <taxon>Micrococcales</taxon>
        <taxon>Micrococcaceae</taxon>
        <taxon>Galactobacter</taxon>
    </lineage>
</organism>
<feature type="compositionally biased region" description="Acidic residues" evidence="12">
    <location>
        <begin position="527"/>
        <end position="538"/>
    </location>
</feature>
<keyword evidence="7 13" id="KW-0812">Transmembrane</keyword>
<dbReference type="CDD" id="cd00075">
    <property type="entry name" value="HATPase"/>
    <property type="match status" value="1"/>
</dbReference>
<dbReference type="InterPro" id="IPR036097">
    <property type="entry name" value="HisK_dim/P_sf"/>
</dbReference>
<evidence type="ECO:0000256" key="9">
    <source>
        <dbReference type="ARBA" id="ARBA00022989"/>
    </source>
</evidence>
<evidence type="ECO:0000256" key="11">
    <source>
        <dbReference type="ARBA" id="ARBA00023136"/>
    </source>
</evidence>
<keyword evidence="8 16" id="KW-0418">Kinase</keyword>
<dbReference type="PRINTS" id="PR00344">
    <property type="entry name" value="BCTRLSENSOR"/>
</dbReference>
<dbReference type="PANTHER" id="PTHR45436:SF15">
    <property type="entry name" value="SENSOR HISTIDINE KINASE CUSS"/>
    <property type="match status" value="1"/>
</dbReference>
<keyword evidence="10" id="KW-0902">Two-component regulatory system</keyword>
<dbReference type="SUPFAM" id="SSF158472">
    <property type="entry name" value="HAMP domain-like"/>
    <property type="match status" value="1"/>
</dbReference>
<sequence length="551" mass="58377">MGTTTTTAAAAMGTTMTEPRPRGWSVRTRVLLGLVALMTLAFVITGGTLYAAQRAATDERIDRTLGIAVERFSALATPGGTTPSGEAAGGDVAGGAATSGPATAPSGPSPSADPAPSTGQASAARTAPLSGERLLYTAMQQTLPAENEGMIAVVNGRTRWTAPDQIRLRLEADPELVAWAAGPEPGNSSMLHTVTTSTTTYRVASMPVVTQDGVGSARLIYAFDYSVERRLVDASFGMYALVGVLALALTAVAGWFVVGRLLRPVRLLQETTRRISQTDLSERIAVVGRDDLAELTVTVNDMLDRVEGAVLSQKQLLDDAGHELRTPITVVQGHLELMNVHDPQDVSNARAVAVDELERMTFLVNDLVMLAQSGATGFVRPAPTDVSELLDEVFAKAQTLGDREWSLRSRPEAVEPLDARRITQALLQLAANAVKYSAPGTAISMGGTVEHTEVRLWVRDQGTGIRPEDQERIFERFGRVGGVTRTEGAGLGLSIVNAIATAHGGRVELSSQPGAGSTFALVLPADPEPDQDQDDPADDLIFSPHHPQERP</sequence>
<comment type="caution">
    <text evidence="16">The sequence shown here is derived from an EMBL/GenBank/DDBJ whole genome shotgun (WGS) entry which is preliminary data.</text>
</comment>
<evidence type="ECO:0000256" key="2">
    <source>
        <dbReference type="ARBA" id="ARBA00004141"/>
    </source>
</evidence>
<dbReference type="GO" id="GO:0005886">
    <property type="term" value="C:plasma membrane"/>
    <property type="evidence" value="ECO:0007669"/>
    <property type="project" value="UniProtKB-SubCell"/>
</dbReference>
<evidence type="ECO:0000256" key="13">
    <source>
        <dbReference type="SAM" id="Phobius"/>
    </source>
</evidence>
<feature type="compositionally biased region" description="Low complexity" evidence="12">
    <location>
        <begin position="94"/>
        <end position="106"/>
    </location>
</feature>
<comment type="catalytic activity">
    <reaction evidence="1">
        <text>ATP + protein L-histidine = ADP + protein N-phospho-L-histidine.</text>
        <dbReference type="EC" id="2.7.13.3"/>
    </reaction>
</comment>